<dbReference type="InterPro" id="IPR051199">
    <property type="entry name" value="LPS_LOS_Heptosyltrfase"/>
</dbReference>
<keyword evidence="6" id="KW-1185">Reference proteome</keyword>
<evidence type="ECO:0000256" key="1">
    <source>
        <dbReference type="ARBA" id="ARBA00022676"/>
    </source>
</evidence>
<evidence type="ECO:0000256" key="3">
    <source>
        <dbReference type="SAM" id="MobiDB-lite"/>
    </source>
</evidence>
<dbReference type="NCBIfam" id="TIGR04414">
    <property type="entry name" value="hepto_Aah_TibC"/>
    <property type="match status" value="1"/>
</dbReference>
<feature type="domain" description="Autotransproter heptosyltransferase TibC/BAHTCr-like N-terminal" evidence="4">
    <location>
        <begin position="71"/>
        <end position="132"/>
    </location>
</feature>
<evidence type="ECO:0000259" key="4">
    <source>
        <dbReference type="Pfam" id="PF21129"/>
    </source>
</evidence>
<dbReference type="Proteomes" id="UP000295727">
    <property type="component" value="Chromosome 2"/>
</dbReference>
<dbReference type="PANTHER" id="PTHR30160:SF1">
    <property type="entry name" value="LIPOPOLYSACCHARIDE 1,2-N-ACETYLGLUCOSAMINETRANSFERASE-RELATED"/>
    <property type="match status" value="1"/>
</dbReference>
<dbReference type="InterPro" id="IPR002201">
    <property type="entry name" value="Glyco_trans_9"/>
</dbReference>
<dbReference type="SUPFAM" id="SSF53756">
    <property type="entry name" value="UDP-Glycosyltransferase/glycogen phosphorylase"/>
    <property type="match status" value="1"/>
</dbReference>
<keyword evidence="1" id="KW-0328">Glycosyltransferase</keyword>
<dbReference type="InterPro" id="IPR030929">
    <property type="entry name" value="Aah/TibC-like"/>
</dbReference>
<dbReference type="PANTHER" id="PTHR30160">
    <property type="entry name" value="TETRAACYLDISACCHARIDE 4'-KINASE-RELATED"/>
    <property type="match status" value="1"/>
</dbReference>
<dbReference type="CDD" id="cd03789">
    <property type="entry name" value="GT9_LPS_heptosyltransferase"/>
    <property type="match status" value="1"/>
</dbReference>
<dbReference type="GO" id="GO:0005829">
    <property type="term" value="C:cytosol"/>
    <property type="evidence" value="ECO:0007669"/>
    <property type="project" value="TreeGrafter"/>
</dbReference>
<dbReference type="AlphaFoldDB" id="A0A4P7CSR8"/>
<proteinExistence type="predicted"/>
<dbReference type="InterPro" id="IPR049327">
    <property type="entry name" value="TibC/BAHTCr-like_N"/>
</dbReference>
<evidence type="ECO:0000313" key="6">
    <source>
        <dbReference type="Proteomes" id="UP000295727"/>
    </source>
</evidence>
<gene>
    <name evidence="5" type="ORF">E1956_17415</name>
</gene>
<dbReference type="OrthoDB" id="5561008at2"/>
<protein>
    <submittedName>
        <fullName evidence="5">Autotransporter strand-loop-strand O-heptosyltransferase</fullName>
    </submittedName>
</protein>
<dbReference type="EMBL" id="CP038149">
    <property type="protein sequence ID" value="QBQ99018.1"/>
    <property type="molecule type" value="Genomic_DNA"/>
</dbReference>
<reference evidence="5 6" key="1">
    <citation type="submission" date="2019-03" db="EMBL/GenBank/DDBJ databases">
        <title>Paraburkholderia sp. 7MH5, isolated from subtropical forest soil.</title>
        <authorList>
            <person name="Gao Z.-H."/>
            <person name="Qiu L.-H."/>
        </authorList>
    </citation>
    <scope>NUCLEOTIDE SEQUENCE [LARGE SCALE GENOMIC DNA]</scope>
    <source>
        <strain evidence="5 6">7MH5</strain>
    </source>
</reference>
<accession>A0A4P7CSR8</accession>
<name>A0A4P7CSR8_9BURK</name>
<organism evidence="5 6">
    <name type="scientific">Paraburkholderia pallida</name>
    <dbReference type="NCBI Taxonomy" id="2547399"/>
    <lineage>
        <taxon>Bacteria</taxon>
        <taxon>Pseudomonadati</taxon>
        <taxon>Pseudomonadota</taxon>
        <taxon>Betaproteobacteria</taxon>
        <taxon>Burkholderiales</taxon>
        <taxon>Burkholderiaceae</taxon>
        <taxon>Paraburkholderia</taxon>
    </lineage>
</organism>
<dbReference type="Pfam" id="PF01075">
    <property type="entry name" value="Glyco_transf_9"/>
    <property type="match status" value="1"/>
</dbReference>
<dbReference type="KEGG" id="ppai:E1956_17415"/>
<feature type="region of interest" description="Disordered" evidence="3">
    <location>
        <begin position="1"/>
        <end position="51"/>
    </location>
</feature>
<dbReference type="Gene3D" id="3.40.50.2000">
    <property type="entry name" value="Glycogen Phosphorylase B"/>
    <property type="match status" value="1"/>
</dbReference>
<dbReference type="GO" id="GO:0008713">
    <property type="term" value="F:ADP-heptose-lipopolysaccharide heptosyltransferase activity"/>
    <property type="evidence" value="ECO:0007669"/>
    <property type="project" value="TreeGrafter"/>
</dbReference>
<keyword evidence="2 5" id="KW-0808">Transferase</keyword>
<dbReference type="Pfam" id="PF21129">
    <property type="entry name" value="TibC_1st"/>
    <property type="match status" value="1"/>
</dbReference>
<sequence>MLHYHRGRDGSGRSGSTVRPEYRSHANKARTVHPSAHPESRPAPEVSGFSDTQRGSYAASFARVDAPCLEGPEGIRYDFNYGCRVQVPAAGWRVRMVDLDTQNLVFDAALAAGEIVASRRKYFVRFLLEVFDGPRRVFSHAFDAAEKHVWMTIGSGALGDAIAWVPAIEAYRQRHGCSVTVQMRPWLHELFEAGYPALRFVSEMPEASGTLDDDGKPIYATYRVGCFSPYADRDHQPTDPRVSSLQDFASWLLGVPAVERRTNIVVADRSRIVAQPYVCIAAQASTQCKYWNNPDGWHRLVAHLKARGYRVLCIDRDREYGLPGALNTMPEGAEDFTGARPLQERASLLAHADFFVGLGSGLSWLAWAVGVPVVLISGFSHPKAEFHTPWRVINFHGCNSCYNDTSVEFDSDFGWCPRHAGDALRYQCTTVITAGQVIGVVDELIAARGAS</sequence>
<dbReference type="GO" id="GO:0009244">
    <property type="term" value="P:lipopolysaccharide core region biosynthetic process"/>
    <property type="evidence" value="ECO:0007669"/>
    <property type="project" value="TreeGrafter"/>
</dbReference>
<evidence type="ECO:0000313" key="5">
    <source>
        <dbReference type="EMBL" id="QBQ99018.1"/>
    </source>
</evidence>
<evidence type="ECO:0000256" key="2">
    <source>
        <dbReference type="ARBA" id="ARBA00022679"/>
    </source>
</evidence>